<dbReference type="Pfam" id="PF13787">
    <property type="entry name" value="HXXEE"/>
    <property type="match status" value="1"/>
</dbReference>
<accession>A0A512NKH4</accession>
<feature type="transmembrane region" description="Helical" evidence="1">
    <location>
        <begin position="118"/>
        <end position="136"/>
    </location>
</feature>
<gene>
    <name evidence="2" type="ORF">RSO01_66050</name>
</gene>
<keyword evidence="1" id="KW-0472">Membrane</keyword>
<name>A0A512NKH4_9HYPH</name>
<feature type="transmembrane region" description="Helical" evidence="1">
    <location>
        <begin position="142"/>
        <end position="163"/>
    </location>
</feature>
<reference evidence="2 3" key="1">
    <citation type="submission" date="2019-07" db="EMBL/GenBank/DDBJ databases">
        <title>Whole genome shotgun sequence of Reyranella soli NBRC 108950.</title>
        <authorList>
            <person name="Hosoyama A."/>
            <person name="Uohara A."/>
            <person name="Ohji S."/>
            <person name="Ichikawa N."/>
        </authorList>
    </citation>
    <scope>NUCLEOTIDE SEQUENCE [LARGE SCALE GENOMIC DNA]</scope>
    <source>
        <strain evidence="2 3">NBRC 108950</strain>
    </source>
</reference>
<dbReference type="AlphaFoldDB" id="A0A512NKH4"/>
<dbReference type="InterPro" id="IPR025671">
    <property type="entry name" value="HXXEE"/>
</dbReference>
<feature type="transmembrane region" description="Helical" evidence="1">
    <location>
        <begin position="88"/>
        <end position="111"/>
    </location>
</feature>
<organism evidence="2 3">
    <name type="scientific">Reyranella soli</name>
    <dbReference type="NCBI Taxonomy" id="1230389"/>
    <lineage>
        <taxon>Bacteria</taxon>
        <taxon>Pseudomonadati</taxon>
        <taxon>Pseudomonadota</taxon>
        <taxon>Alphaproteobacteria</taxon>
        <taxon>Hyphomicrobiales</taxon>
        <taxon>Reyranellaceae</taxon>
        <taxon>Reyranella</taxon>
    </lineage>
</organism>
<evidence type="ECO:0000256" key="1">
    <source>
        <dbReference type="SAM" id="Phobius"/>
    </source>
</evidence>
<evidence type="ECO:0000313" key="3">
    <source>
        <dbReference type="Proteomes" id="UP000321058"/>
    </source>
</evidence>
<feature type="transmembrane region" description="Helical" evidence="1">
    <location>
        <begin position="175"/>
        <end position="198"/>
    </location>
</feature>
<dbReference type="OrthoDB" id="285799at2"/>
<keyword evidence="3" id="KW-1185">Reference proteome</keyword>
<protein>
    <recommendedName>
        <fullName evidence="4">HXXEE domain-containing protein</fullName>
    </recommendedName>
</protein>
<sequence length="234" mass="25875">MFAFSFVWPYMGLGAALLLALLLCTDALRSDLRVSRWQDLVWLAWLGMLAYLIHQFEEHGIDLRGATYACRGEMCRNMGQPDVQTCPIPFSFVNAVNITCVWVFGPVTALLGRRWPGFALAFFSIPFVNTLIHLIPVVTQGAYNAGLLTALVLFVPLSLWAFHVALSRYRLGWRAVIATIVAGIIFHAIMIGSLPIFLAGGIGVFVLDAIQVINPALILLIVMYLGRRRAMPAP</sequence>
<feature type="transmembrane region" description="Helical" evidence="1">
    <location>
        <begin position="204"/>
        <end position="225"/>
    </location>
</feature>
<keyword evidence="1" id="KW-1133">Transmembrane helix</keyword>
<evidence type="ECO:0000313" key="2">
    <source>
        <dbReference type="EMBL" id="GEP59439.1"/>
    </source>
</evidence>
<proteinExistence type="predicted"/>
<dbReference type="RefSeq" id="WP_147154819.1">
    <property type="nucleotide sequence ID" value="NZ_BKAJ01000131.1"/>
</dbReference>
<keyword evidence="1" id="KW-0812">Transmembrane</keyword>
<evidence type="ECO:0008006" key="4">
    <source>
        <dbReference type="Google" id="ProtNLM"/>
    </source>
</evidence>
<dbReference type="Proteomes" id="UP000321058">
    <property type="component" value="Unassembled WGS sequence"/>
</dbReference>
<comment type="caution">
    <text evidence="2">The sequence shown here is derived from an EMBL/GenBank/DDBJ whole genome shotgun (WGS) entry which is preliminary data.</text>
</comment>
<dbReference type="EMBL" id="BKAJ01000131">
    <property type="protein sequence ID" value="GEP59439.1"/>
    <property type="molecule type" value="Genomic_DNA"/>
</dbReference>